<feature type="compositionally biased region" description="Pro residues" evidence="1">
    <location>
        <begin position="419"/>
        <end position="428"/>
    </location>
</feature>
<sequence>MSIPADTTPTPASTISNPAEPSLAPTKTGPARKESVPAAKVTTTSSSPVLWASMATKATSTLRREESRRQVGLGEERSFSSLSILSSTDKSQRSSTSSCLTSLSSNTSSILSSKRTSTFSWADDDWDMDNFDLGDWEEQASLSGSESVLFSGSEGNVTLVEDSGLALPEVCHLHDLLTRCFGLQEKYPKDKRAARHFEVPSIQNSPATNTEKEKDLKEDDHLGLLPAVCDLAVFDTYIKNKRALSREPPCPMNIISEKPAAIITVDHRPQKEIEDHRHELPPVCDFAQLEHYFNAQLAANSSSNDHRVHPSLPPKSTWLTLPDIAEANLEVAPMTTVRFMDGSAWMVMEGAGEEWEGGLQEERKEGLPLPMKDQFPSLRLESSTSARSRIGENVSITTATEEKARSFSDISSGTATTTPPLPTLPPHL</sequence>
<evidence type="ECO:0000313" key="3">
    <source>
        <dbReference type="Proteomes" id="UP000308652"/>
    </source>
</evidence>
<feature type="region of interest" description="Disordered" evidence="1">
    <location>
        <begin position="379"/>
        <end position="428"/>
    </location>
</feature>
<name>A0A5C3LIZ5_9AGAR</name>
<dbReference type="EMBL" id="ML213666">
    <property type="protein sequence ID" value="TFK32682.1"/>
    <property type="molecule type" value="Genomic_DNA"/>
</dbReference>
<feature type="compositionally biased region" description="Polar residues" evidence="1">
    <location>
        <begin position="1"/>
        <end position="19"/>
    </location>
</feature>
<dbReference type="AlphaFoldDB" id="A0A5C3LIZ5"/>
<accession>A0A5C3LIZ5</accession>
<organism evidence="2 3">
    <name type="scientific">Crucibulum laeve</name>
    <dbReference type="NCBI Taxonomy" id="68775"/>
    <lineage>
        <taxon>Eukaryota</taxon>
        <taxon>Fungi</taxon>
        <taxon>Dikarya</taxon>
        <taxon>Basidiomycota</taxon>
        <taxon>Agaricomycotina</taxon>
        <taxon>Agaricomycetes</taxon>
        <taxon>Agaricomycetidae</taxon>
        <taxon>Agaricales</taxon>
        <taxon>Agaricineae</taxon>
        <taxon>Nidulariaceae</taxon>
        <taxon>Crucibulum</taxon>
    </lineage>
</organism>
<evidence type="ECO:0000256" key="1">
    <source>
        <dbReference type="SAM" id="MobiDB-lite"/>
    </source>
</evidence>
<dbReference type="Proteomes" id="UP000308652">
    <property type="component" value="Unassembled WGS sequence"/>
</dbReference>
<evidence type="ECO:0000313" key="2">
    <source>
        <dbReference type="EMBL" id="TFK32682.1"/>
    </source>
</evidence>
<feature type="region of interest" description="Disordered" evidence="1">
    <location>
        <begin position="1"/>
        <end position="74"/>
    </location>
</feature>
<feature type="compositionally biased region" description="Basic and acidic residues" evidence="1">
    <location>
        <begin position="62"/>
        <end position="74"/>
    </location>
</feature>
<gene>
    <name evidence="2" type="ORF">BDQ12DRAFT_670852</name>
</gene>
<reference evidence="2 3" key="1">
    <citation type="journal article" date="2019" name="Nat. Ecol. Evol.">
        <title>Megaphylogeny resolves global patterns of mushroom evolution.</title>
        <authorList>
            <person name="Varga T."/>
            <person name="Krizsan K."/>
            <person name="Foldi C."/>
            <person name="Dima B."/>
            <person name="Sanchez-Garcia M."/>
            <person name="Sanchez-Ramirez S."/>
            <person name="Szollosi G.J."/>
            <person name="Szarkandi J.G."/>
            <person name="Papp V."/>
            <person name="Albert L."/>
            <person name="Andreopoulos W."/>
            <person name="Angelini C."/>
            <person name="Antonin V."/>
            <person name="Barry K.W."/>
            <person name="Bougher N.L."/>
            <person name="Buchanan P."/>
            <person name="Buyck B."/>
            <person name="Bense V."/>
            <person name="Catcheside P."/>
            <person name="Chovatia M."/>
            <person name="Cooper J."/>
            <person name="Damon W."/>
            <person name="Desjardin D."/>
            <person name="Finy P."/>
            <person name="Geml J."/>
            <person name="Haridas S."/>
            <person name="Hughes K."/>
            <person name="Justo A."/>
            <person name="Karasinski D."/>
            <person name="Kautmanova I."/>
            <person name="Kiss B."/>
            <person name="Kocsube S."/>
            <person name="Kotiranta H."/>
            <person name="LaButti K.M."/>
            <person name="Lechner B.E."/>
            <person name="Liimatainen K."/>
            <person name="Lipzen A."/>
            <person name="Lukacs Z."/>
            <person name="Mihaltcheva S."/>
            <person name="Morgado L.N."/>
            <person name="Niskanen T."/>
            <person name="Noordeloos M.E."/>
            <person name="Ohm R.A."/>
            <person name="Ortiz-Santana B."/>
            <person name="Ovrebo C."/>
            <person name="Racz N."/>
            <person name="Riley R."/>
            <person name="Savchenko A."/>
            <person name="Shiryaev A."/>
            <person name="Soop K."/>
            <person name="Spirin V."/>
            <person name="Szebenyi C."/>
            <person name="Tomsovsky M."/>
            <person name="Tulloss R.E."/>
            <person name="Uehling J."/>
            <person name="Grigoriev I.V."/>
            <person name="Vagvolgyi C."/>
            <person name="Papp T."/>
            <person name="Martin F.M."/>
            <person name="Miettinen O."/>
            <person name="Hibbett D.S."/>
            <person name="Nagy L.G."/>
        </authorList>
    </citation>
    <scope>NUCLEOTIDE SEQUENCE [LARGE SCALE GENOMIC DNA]</scope>
    <source>
        <strain evidence="2 3">CBS 166.37</strain>
    </source>
</reference>
<protein>
    <submittedName>
        <fullName evidence="2">Uncharacterized protein</fullName>
    </submittedName>
</protein>
<proteinExistence type="predicted"/>
<keyword evidence="3" id="KW-1185">Reference proteome</keyword>